<accession>A0A7S9L1Y2</accession>
<dbReference type="Gene3D" id="3.30.1330.30">
    <property type="match status" value="1"/>
</dbReference>
<dbReference type="InterPro" id="IPR013123">
    <property type="entry name" value="SpoU_subst-bd"/>
</dbReference>
<dbReference type="SUPFAM" id="SSF55315">
    <property type="entry name" value="L30e-like"/>
    <property type="match status" value="1"/>
</dbReference>
<dbReference type="EMBL" id="CP064939">
    <property type="protein sequence ID" value="QPH40982.1"/>
    <property type="molecule type" value="Genomic_DNA"/>
</dbReference>
<gene>
    <name evidence="5" type="ORF">IZT61_06905</name>
</gene>
<dbReference type="SUPFAM" id="SSF75217">
    <property type="entry name" value="alpha/beta knot"/>
    <property type="match status" value="1"/>
</dbReference>
<keyword evidence="6" id="KW-1185">Reference proteome</keyword>
<dbReference type="InterPro" id="IPR029026">
    <property type="entry name" value="tRNA_m1G_MTases_N"/>
</dbReference>
<keyword evidence="3 5" id="KW-0808">Transferase</keyword>
<dbReference type="GO" id="GO:0003723">
    <property type="term" value="F:RNA binding"/>
    <property type="evidence" value="ECO:0007669"/>
    <property type="project" value="InterPro"/>
</dbReference>
<evidence type="ECO:0000256" key="2">
    <source>
        <dbReference type="ARBA" id="ARBA00022603"/>
    </source>
</evidence>
<dbReference type="Pfam" id="PF00588">
    <property type="entry name" value="SpoU_methylase"/>
    <property type="match status" value="1"/>
</dbReference>
<dbReference type="PANTHER" id="PTHR43191:SF2">
    <property type="entry name" value="RRNA METHYLTRANSFERASE 3, MITOCHONDRIAL"/>
    <property type="match status" value="1"/>
</dbReference>
<dbReference type="Pfam" id="PF22435">
    <property type="entry name" value="MRM3-like_sub_bind"/>
    <property type="match status" value="1"/>
</dbReference>
<evidence type="ECO:0000313" key="6">
    <source>
        <dbReference type="Proteomes" id="UP000594759"/>
    </source>
</evidence>
<sequence length="248" mass="27365">MLSKSQISFIKSLHQKKYRKEHGLFLVEGIKSITEFIKSSYQIHSVFYNSEQAHLLPELSANINLFEVNNVELGKISTLQTPQGFLAVINIPKNKKLEHNELRNQFTLVLDGVQDPGNMGTIIRTADWFGFKKIICSDDCVEVFNPKTVQATMGSLARVEIYTGDLAAILSKSNIPVFGALLNGESIYNVDWGNEGFVILGNEGKGITPAVIEKVNKPVTIPRVGEAESLNVAVSAAIFCAELVRVKN</sequence>
<dbReference type="KEGG" id="pex:IZT61_06905"/>
<dbReference type="RefSeq" id="WP_196100434.1">
    <property type="nucleotide sequence ID" value="NZ_CP064939.1"/>
</dbReference>
<proteinExistence type="inferred from homology"/>
<comment type="similarity">
    <text evidence="1">Belongs to the class IV-like SAM-binding methyltransferase superfamily. RNA methyltransferase TrmH family.</text>
</comment>
<dbReference type="GO" id="GO:0032259">
    <property type="term" value="P:methylation"/>
    <property type="evidence" value="ECO:0007669"/>
    <property type="project" value="UniProtKB-KW"/>
</dbReference>
<evidence type="ECO:0000313" key="5">
    <source>
        <dbReference type="EMBL" id="QPH40982.1"/>
    </source>
</evidence>
<dbReference type="InterPro" id="IPR053888">
    <property type="entry name" value="MRM3-like_sub_bind"/>
</dbReference>
<dbReference type="InterPro" id="IPR001537">
    <property type="entry name" value="SpoU_MeTrfase"/>
</dbReference>
<protein>
    <submittedName>
        <fullName evidence="5">RNA methyltransferase</fullName>
    </submittedName>
</protein>
<feature type="domain" description="RNA 2-O ribose methyltransferase substrate binding" evidence="4">
    <location>
        <begin position="26"/>
        <end position="95"/>
    </location>
</feature>
<dbReference type="InterPro" id="IPR051259">
    <property type="entry name" value="rRNA_Methyltransferase"/>
</dbReference>
<organism evidence="5 6">
    <name type="scientific">Pedobacter endophyticus</name>
    <dbReference type="NCBI Taxonomy" id="2789740"/>
    <lineage>
        <taxon>Bacteria</taxon>
        <taxon>Pseudomonadati</taxon>
        <taxon>Bacteroidota</taxon>
        <taxon>Sphingobacteriia</taxon>
        <taxon>Sphingobacteriales</taxon>
        <taxon>Sphingobacteriaceae</taxon>
        <taxon>Pedobacter</taxon>
    </lineage>
</organism>
<dbReference type="Gene3D" id="3.40.1280.10">
    <property type="match status" value="1"/>
</dbReference>
<dbReference type="AlphaFoldDB" id="A0A7S9L1Y2"/>
<dbReference type="Proteomes" id="UP000594759">
    <property type="component" value="Chromosome"/>
</dbReference>
<evidence type="ECO:0000259" key="4">
    <source>
        <dbReference type="SMART" id="SM00967"/>
    </source>
</evidence>
<dbReference type="CDD" id="cd18109">
    <property type="entry name" value="SpoU-like_RNA-MTase"/>
    <property type="match status" value="1"/>
</dbReference>
<name>A0A7S9L1Y2_9SPHI</name>
<dbReference type="GO" id="GO:0005737">
    <property type="term" value="C:cytoplasm"/>
    <property type="evidence" value="ECO:0007669"/>
    <property type="project" value="UniProtKB-ARBA"/>
</dbReference>
<dbReference type="GO" id="GO:0008173">
    <property type="term" value="F:RNA methyltransferase activity"/>
    <property type="evidence" value="ECO:0007669"/>
    <property type="project" value="InterPro"/>
</dbReference>
<dbReference type="InterPro" id="IPR029064">
    <property type="entry name" value="Ribosomal_eL30-like_sf"/>
</dbReference>
<keyword evidence="2 5" id="KW-0489">Methyltransferase</keyword>
<evidence type="ECO:0000256" key="3">
    <source>
        <dbReference type="ARBA" id="ARBA00022679"/>
    </source>
</evidence>
<dbReference type="InterPro" id="IPR029028">
    <property type="entry name" value="Alpha/beta_knot_MTases"/>
</dbReference>
<dbReference type="GO" id="GO:0006396">
    <property type="term" value="P:RNA processing"/>
    <property type="evidence" value="ECO:0007669"/>
    <property type="project" value="InterPro"/>
</dbReference>
<reference evidence="5 6" key="1">
    <citation type="submission" date="2020-11" db="EMBL/GenBank/DDBJ databases">
        <title>Pedobacter endophytica, an endophytic bacteria isolated form Carex pumila.</title>
        <authorList>
            <person name="Peng Y."/>
            <person name="Jiang L."/>
            <person name="Lee J."/>
        </authorList>
    </citation>
    <scope>NUCLEOTIDE SEQUENCE [LARGE SCALE GENOMIC DNA]</scope>
    <source>
        <strain evidence="5 6">JBR3-12</strain>
    </source>
</reference>
<dbReference type="PANTHER" id="PTHR43191">
    <property type="entry name" value="RRNA METHYLTRANSFERASE 3"/>
    <property type="match status" value="1"/>
</dbReference>
<dbReference type="SMART" id="SM00967">
    <property type="entry name" value="SpoU_sub_bind"/>
    <property type="match status" value="1"/>
</dbReference>
<evidence type="ECO:0000256" key="1">
    <source>
        <dbReference type="ARBA" id="ARBA00007228"/>
    </source>
</evidence>